<keyword evidence="1" id="KW-0472">Membrane</keyword>
<keyword evidence="1" id="KW-1133">Transmembrane helix</keyword>
<keyword evidence="1" id="KW-0812">Transmembrane</keyword>
<dbReference type="EMBL" id="BKBC01000030">
    <property type="protein sequence ID" value="GEQ21732.1"/>
    <property type="molecule type" value="Genomic_DNA"/>
</dbReference>
<dbReference type="AlphaFoldDB" id="A0A512TN94"/>
<comment type="caution">
    <text evidence="2">The sequence shown here is derived from an EMBL/GenBank/DDBJ whole genome shotgun (WGS) entry which is preliminary data.</text>
</comment>
<accession>A0A512TN94</accession>
<reference evidence="2 3" key="1">
    <citation type="submission" date="2019-07" db="EMBL/GenBank/DDBJ databases">
        <title>Whole genome shotgun sequence of Clostridium butyricum NBRC 3858.</title>
        <authorList>
            <person name="Hosoyama A."/>
            <person name="Uohara A."/>
            <person name="Ohji S."/>
            <person name="Ichikawa N."/>
        </authorList>
    </citation>
    <scope>NUCLEOTIDE SEQUENCE [LARGE SCALE GENOMIC DNA]</scope>
    <source>
        <strain evidence="2 3">NBRC 3858</strain>
    </source>
</reference>
<evidence type="ECO:0000313" key="2">
    <source>
        <dbReference type="EMBL" id="GEQ21732.1"/>
    </source>
</evidence>
<organism evidence="2 3">
    <name type="scientific">Clostridium butyricum</name>
    <dbReference type="NCBI Taxonomy" id="1492"/>
    <lineage>
        <taxon>Bacteria</taxon>
        <taxon>Bacillati</taxon>
        <taxon>Bacillota</taxon>
        <taxon>Clostridia</taxon>
        <taxon>Eubacteriales</taxon>
        <taxon>Clostridiaceae</taxon>
        <taxon>Clostridium</taxon>
    </lineage>
</organism>
<evidence type="ECO:0000313" key="3">
    <source>
        <dbReference type="Proteomes" id="UP000321089"/>
    </source>
</evidence>
<proteinExistence type="predicted"/>
<name>A0A512TN94_CLOBU</name>
<gene>
    <name evidence="2" type="ORF">CBU02nite_22380</name>
</gene>
<dbReference type="Proteomes" id="UP000321089">
    <property type="component" value="Unassembled WGS sequence"/>
</dbReference>
<feature type="transmembrane region" description="Helical" evidence="1">
    <location>
        <begin position="325"/>
        <end position="347"/>
    </location>
</feature>
<sequence>MFLVINNMHENLKQKIIKRFLLLTILFMAFSTPIYAVEEIELTEIKVNGIKITMESGVSKVINNLNDNGEHEVHGHINTENLEEGYYTAFIFDTLNSDWSSYDGFAFHIDNKDDEIIKININLQSKNGVNLIAEDGRIILIKSDSSSMIEKVTVCDGGISIYPGFDGNVYIPFVSLIAEEGDNAVYKDDYKSILTEINLWGIHMTCEEDIEANFKLSRFSVINSGEIKGEYLTNDFEITGSSRVMIPKNGETISKYEVNGKDNMVFEIPEHINNVSITKDGVLSIKDSADLKRIRICAGDGNISETKEIELYDSYQDNKLLNNKFILSFIIIVASAFVLLWILFLYWRSRFNTRKD</sequence>
<protein>
    <submittedName>
        <fullName evidence="2">Uncharacterized protein</fullName>
    </submittedName>
</protein>
<evidence type="ECO:0000256" key="1">
    <source>
        <dbReference type="SAM" id="Phobius"/>
    </source>
</evidence>